<name>A0A645GKK9_9ZZZZ</name>
<keyword evidence="2" id="KW-0413">Isomerase</keyword>
<dbReference type="InterPro" id="IPR032819">
    <property type="entry name" value="TruB_C"/>
</dbReference>
<organism evidence="2">
    <name type="scientific">bioreactor metagenome</name>
    <dbReference type="NCBI Taxonomy" id="1076179"/>
    <lineage>
        <taxon>unclassified sequences</taxon>
        <taxon>metagenomes</taxon>
        <taxon>ecological metagenomes</taxon>
    </lineage>
</organism>
<dbReference type="GO" id="GO:0003723">
    <property type="term" value="F:RNA binding"/>
    <property type="evidence" value="ECO:0007669"/>
    <property type="project" value="InterPro"/>
</dbReference>
<feature type="domain" description="tRNA pseudouridylate synthase B C-terminal" evidence="1">
    <location>
        <begin position="20"/>
        <end position="77"/>
    </location>
</feature>
<gene>
    <name evidence="2" type="primary">truB_45</name>
    <name evidence="2" type="ORF">SDC9_174105</name>
</gene>
<dbReference type="GO" id="GO:1990481">
    <property type="term" value="P:mRNA pseudouridine synthesis"/>
    <property type="evidence" value="ECO:0007669"/>
    <property type="project" value="TreeGrafter"/>
</dbReference>
<proteinExistence type="predicted"/>
<dbReference type="Pfam" id="PF16198">
    <property type="entry name" value="TruB_C_2"/>
    <property type="match status" value="1"/>
</dbReference>
<sequence>MTEPDTCRIDVSCSKGTYIRSLVRDIARSIGTYATMSALERVSVGKYTKDICFTPDDITSASAEDRSRMLIPIDKILCDLKRAQLSEFYTRLAKNGAEIYLKRAGLGEILKTGEYCLMTDHNGELFGVGMVSEYPDGTAVKAVKRFDT</sequence>
<dbReference type="SUPFAM" id="SSF55120">
    <property type="entry name" value="Pseudouridine synthase"/>
    <property type="match status" value="1"/>
</dbReference>
<accession>A0A645GKK9</accession>
<dbReference type="PANTHER" id="PTHR13767:SF2">
    <property type="entry name" value="PSEUDOURIDYLATE SYNTHASE TRUB1"/>
    <property type="match status" value="1"/>
</dbReference>
<dbReference type="PANTHER" id="PTHR13767">
    <property type="entry name" value="TRNA-PSEUDOURIDINE SYNTHASE"/>
    <property type="match status" value="1"/>
</dbReference>
<protein>
    <submittedName>
        <fullName evidence="2">tRNA pseudouridine synthase B</fullName>
        <ecNumber evidence="2">5.4.99.25</ecNumber>
    </submittedName>
</protein>
<dbReference type="Gene3D" id="3.30.2350.10">
    <property type="entry name" value="Pseudouridine synthase"/>
    <property type="match status" value="1"/>
</dbReference>
<dbReference type="EC" id="5.4.99.25" evidence="2"/>
<dbReference type="GO" id="GO:0160148">
    <property type="term" value="F:tRNA pseudouridine(55) synthase activity"/>
    <property type="evidence" value="ECO:0007669"/>
    <property type="project" value="UniProtKB-EC"/>
</dbReference>
<dbReference type="AlphaFoldDB" id="A0A645GKK9"/>
<evidence type="ECO:0000313" key="2">
    <source>
        <dbReference type="EMBL" id="MPN26680.1"/>
    </source>
</evidence>
<dbReference type="EMBL" id="VSSQ01076269">
    <property type="protein sequence ID" value="MPN26680.1"/>
    <property type="molecule type" value="Genomic_DNA"/>
</dbReference>
<evidence type="ECO:0000259" key="1">
    <source>
        <dbReference type="Pfam" id="PF16198"/>
    </source>
</evidence>
<dbReference type="InterPro" id="IPR014780">
    <property type="entry name" value="tRNA_psdUridine_synth_TruB"/>
</dbReference>
<dbReference type="InterPro" id="IPR020103">
    <property type="entry name" value="PsdUridine_synth_cat_dom_sf"/>
</dbReference>
<reference evidence="2" key="1">
    <citation type="submission" date="2019-08" db="EMBL/GenBank/DDBJ databases">
        <authorList>
            <person name="Kucharzyk K."/>
            <person name="Murdoch R.W."/>
            <person name="Higgins S."/>
            <person name="Loffler F."/>
        </authorList>
    </citation>
    <scope>NUCLEOTIDE SEQUENCE</scope>
</reference>
<comment type="caution">
    <text evidence="2">The sequence shown here is derived from an EMBL/GenBank/DDBJ whole genome shotgun (WGS) entry which is preliminary data.</text>
</comment>
<dbReference type="GO" id="GO:0006400">
    <property type="term" value="P:tRNA modification"/>
    <property type="evidence" value="ECO:0007669"/>
    <property type="project" value="TreeGrafter"/>
</dbReference>